<comment type="caution">
    <text evidence="2">The sequence shown here is derived from an EMBL/GenBank/DDBJ whole genome shotgun (WGS) entry which is preliminary data.</text>
</comment>
<dbReference type="Proteomes" id="UP000288805">
    <property type="component" value="Unassembled WGS sequence"/>
</dbReference>
<organism evidence="2 3">
    <name type="scientific">Vitis vinifera</name>
    <name type="common">Grape</name>
    <dbReference type="NCBI Taxonomy" id="29760"/>
    <lineage>
        <taxon>Eukaryota</taxon>
        <taxon>Viridiplantae</taxon>
        <taxon>Streptophyta</taxon>
        <taxon>Embryophyta</taxon>
        <taxon>Tracheophyta</taxon>
        <taxon>Spermatophyta</taxon>
        <taxon>Magnoliopsida</taxon>
        <taxon>eudicotyledons</taxon>
        <taxon>Gunneridae</taxon>
        <taxon>Pentapetalae</taxon>
        <taxon>rosids</taxon>
        <taxon>Vitales</taxon>
        <taxon>Vitaceae</taxon>
        <taxon>Viteae</taxon>
        <taxon>Vitis</taxon>
    </lineage>
</organism>
<evidence type="ECO:0000313" key="3">
    <source>
        <dbReference type="Proteomes" id="UP000288805"/>
    </source>
</evidence>
<evidence type="ECO:0000313" key="2">
    <source>
        <dbReference type="EMBL" id="RVW74548.1"/>
    </source>
</evidence>
<dbReference type="PROSITE" id="PS50878">
    <property type="entry name" value="RT_POL"/>
    <property type="match status" value="1"/>
</dbReference>
<gene>
    <name evidence="2" type="primary">YTX2_101</name>
    <name evidence="2" type="ORF">CK203_053791</name>
</gene>
<dbReference type="InterPro" id="IPR043502">
    <property type="entry name" value="DNA/RNA_pol_sf"/>
</dbReference>
<feature type="domain" description="Reverse transcriptase" evidence="1">
    <location>
        <begin position="114"/>
        <end position="293"/>
    </location>
</feature>
<dbReference type="SUPFAM" id="SSF56672">
    <property type="entry name" value="DNA/RNA polymerases"/>
    <property type="match status" value="1"/>
</dbReference>
<dbReference type="EMBL" id="QGNW01000368">
    <property type="protein sequence ID" value="RVW74548.1"/>
    <property type="molecule type" value="Genomic_DNA"/>
</dbReference>
<dbReference type="PANTHER" id="PTHR46890:SF1">
    <property type="entry name" value="REVERSE TRANSCRIPTASE DOMAIN-CONTAINING PROTEIN"/>
    <property type="match status" value="1"/>
</dbReference>
<dbReference type="PANTHER" id="PTHR46890">
    <property type="entry name" value="NON-LTR RETROLELEMENT REVERSE TRANSCRIPTASE-LIKE PROTEIN-RELATED"/>
    <property type="match status" value="1"/>
</dbReference>
<reference evidence="2 3" key="1">
    <citation type="journal article" date="2018" name="PLoS Genet.">
        <title>Population sequencing reveals clonal diversity and ancestral inbreeding in the grapevine cultivar Chardonnay.</title>
        <authorList>
            <person name="Roach M.J."/>
            <person name="Johnson D.L."/>
            <person name="Bohlmann J."/>
            <person name="van Vuuren H.J."/>
            <person name="Jones S.J."/>
            <person name="Pretorius I.S."/>
            <person name="Schmidt S.A."/>
            <person name="Borneman A.R."/>
        </authorList>
    </citation>
    <scope>NUCLEOTIDE SEQUENCE [LARGE SCALE GENOMIC DNA]</scope>
    <source>
        <strain evidence="3">cv. Chardonnay</strain>
        <tissue evidence="2">Leaf</tissue>
    </source>
</reference>
<protein>
    <submittedName>
        <fullName evidence="2">Transposon TX1 uncharacterized 149 kDa protein</fullName>
    </submittedName>
</protein>
<proteinExistence type="predicted"/>
<dbReference type="InterPro" id="IPR000477">
    <property type="entry name" value="RT_dom"/>
</dbReference>
<dbReference type="InterPro" id="IPR052343">
    <property type="entry name" value="Retrotransposon-Effector_Assoc"/>
</dbReference>
<dbReference type="AlphaFoldDB" id="A0A438GQU2"/>
<accession>A0A438GQU2</accession>
<dbReference type="Pfam" id="PF00078">
    <property type="entry name" value="RVT_1"/>
    <property type="match status" value="1"/>
</dbReference>
<name>A0A438GQU2_VITVI</name>
<evidence type="ECO:0000259" key="1">
    <source>
        <dbReference type="PROSITE" id="PS50878"/>
    </source>
</evidence>
<sequence length="293" mass="33249">MTNARRRRNFIAKIRVNDELLTEEDGIKEGVASAFCRILSESGEWRLTIGIPTFDSLPSDDAEGLETPFSKEEVLVGLFDLCGDKALGIDGFIMAFWKFCWDFVKREVMGFFAEFHDVGSFERSLNTMFIVLVPKKGGAYDLKDFRPISLVGGLYKLLAKVLANKLKKVVDKFVSNFQHAFVVGRQILDAFSIENEAIDSRIKGKLKEVICKLDIKKAYDHVNWNFVLALLEKMGFGFKGIGWIRWCIFTVRSSILVNGSSFGFFQSSRGLRQGDPMSPYLFILAMEAFSYPY</sequence>
<dbReference type="CDD" id="cd01650">
    <property type="entry name" value="RT_nLTR_like"/>
    <property type="match status" value="1"/>
</dbReference>